<dbReference type="Pfam" id="PF05893">
    <property type="entry name" value="LuxC"/>
    <property type="match status" value="1"/>
</dbReference>
<name>A0A4R4KG98_9BACT</name>
<dbReference type="Proteomes" id="UP000295706">
    <property type="component" value="Unassembled WGS sequence"/>
</dbReference>
<sequence>MIPRKKRIDAFVNLGNYLKDPIHSIELEGIAAQARNINSWFIPENVRLAVQKISEQLLAGSALLSFLDTYEEVSESKKIGVVMAGNIPAVGFHDALCVLLSGHHLLAKVSSDDAPLMMYLLETLLRIEPEFVNYLSVVQKINVADAYIATGSDNSSRYFDYYFSAKPHIIRKNRTSVAILTGDESGEELEALGDDILHYFGLGCRNVSKVYVPENYNFSPFFDAQASKMEKYQYHHKYFNNYEYNKSILLVNRVPHLDNGFLIVNENQALVSPLSVLYFETYSSDEQLSEELGSHSEKIQCIVGPSKSTLATVPFGKAQSPGIADYADGVDTMAFLRSF</sequence>
<evidence type="ECO:0000313" key="3">
    <source>
        <dbReference type="Proteomes" id="UP000295706"/>
    </source>
</evidence>
<evidence type="ECO:0000256" key="1">
    <source>
        <dbReference type="ARBA" id="ARBA00022857"/>
    </source>
</evidence>
<dbReference type="RefSeq" id="WP_132116241.1">
    <property type="nucleotide sequence ID" value="NZ_SMJU01000004.1"/>
</dbReference>
<dbReference type="EMBL" id="SMJU01000004">
    <property type="protein sequence ID" value="TDB67018.1"/>
    <property type="molecule type" value="Genomic_DNA"/>
</dbReference>
<dbReference type="InterPro" id="IPR008670">
    <property type="entry name" value="CoA_reduct_LuxC"/>
</dbReference>
<organism evidence="2 3">
    <name type="scientific">Arundinibacter roseus</name>
    <dbReference type="NCBI Taxonomy" id="2070510"/>
    <lineage>
        <taxon>Bacteria</taxon>
        <taxon>Pseudomonadati</taxon>
        <taxon>Bacteroidota</taxon>
        <taxon>Cytophagia</taxon>
        <taxon>Cytophagales</taxon>
        <taxon>Spirosomataceae</taxon>
        <taxon>Arundinibacter</taxon>
    </lineage>
</organism>
<dbReference type="OrthoDB" id="1522941at2"/>
<keyword evidence="1" id="KW-0521">NADP</keyword>
<protein>
    <submittedName>
        <fullName evidence="2">Acyl-CoA reductase</fullName>
    </submittedName>
</protein>
<gene>
    <name evidence="2" type="ORF">EZE20_07850</name>
</gene>
<comment type="caution">
    <text evidence="2">The sequence shown here is derived from an EMBL/GenBank/DDBJ whole genome shotgun (WGS) entry which is preliminary data.</text>
</comment>
<accession>A0A4R4KG98</accession>
<keyword evidence="3" id="KW-1185">Reference proteome</keyword>
<dbReference type="GO" id="GO:0003995">
    <property type="term" value="F:acyl-CoA dehydrogenase activity"/>
    <property type="evidence" value="ECO:0007669"/>
    <property type="project" value="InterPro"/>
</dbReference>
<evidence type="ECO:0000313" key="2">
    <source>
        <dbReference type="EMBL" id="TDB67018.1"/>
    </source>
</evidence>
<dbReference type="AlphaFoldDB" id="A0A4R4KG98"/>
<dbReference type="GO" id="GO:0008218">
    <property type="term" value="P:bioluminescence"/>
    <property type="evidence" value="ECO:0007669"/>
    <property type="project" value="InterPro"/>
</dbReference>
<reference evidence="2 3" key="1">
    <citation type="submission" date="2019-02" db="EMBL/GenBank/DDBJ databases">
        <title>Arundinibacter roseus gen. nov., sp. nov., a new member of the family Cytophagaceae.</title>
        <authorList>
            <person name="Szuroczki S."/>
            <person name="Khayer B."/>
            <person name="Sproer C."/>
            <person name="Toumi M."/>
            <person name="Szabo A."/>
            <person name="Felfoldi T."/>
            <person name="Schumann P."/>
            <person name="Toth E."/>
        </authorList>
    </citation>
    <scope>NUCLEOTIDE SEQUENCE [LARGE SCALE GENOMIC DNA]</scope>
    <source>
        <strain evidence="2 3">DMA-k-7a</strain>
    </source>
</reference>
<proteinExistence type="predicted"/>